<dbReference type="EnsemblMetazoa" id="BGLB018931-RC">
    <property type="protein sequence ID" value="BGLB018931-PC"/>
    <property type="gene ID" value="BGLB018931"/>
</dbReference>
<dbReference type="RefSeq" id="XP_013065080.2">
    <property type="nucleotide sequence ID" value="XM_013209626.2"/>
</dbReference>
<reference evidence="2" key="1">
    <citation type="journal article" date="2004" name="J. Parasitol.">
        <title>The mitochondrial genome of Biomphalaria glabrata (Gastropoda: Basommatophora), intermediate host of Schistosoma mansoni.</title>
        <authorList>
            <person name="DeJong R.J."/>
            <person name="Emery A.M."/>
            <person name="Adema C.M."/>
        </authorList>
    </citation>
    <scope>NUCLEOTIDE SEQUENCE</scope>
    <source>
        <strain evidence="2">BB02</strain>
    </source>
</reference>
<gene>
    <name evidence="1" type="primary">106053937</name>
</gene>
<dbReference type="VEuPathDB" id="VectorBase:BGLB018931"/>
<name>A0A2C9KFM7_BIOGL</name>
<sequence length="320" mass="36329">MFTSFHSKTMWQFLGDYETQVSEGGEADLDGHYTRCAKNPGHKHFIPVDTFSLEDLPVSYRDPCLSDLIKATAGLTVRVSVPMTSSDRPAFWPSSHVPYPFYSRRGSCVLRTGTGRVMEVNKIKASSQCTCQKCVTKLQTPKKAQWELLIMSAAHVVYDDTESKHTSIRLFYDRKESPDVILHADSIVNLNIEEDRCMFKCVTCDKKLGDKLKRNLKHWESLWFSIDQKYRESKDVHKLSFIVSHPHGCRKMVSIGQWVDKQHVDLSEDLLKFTYRTCTCPGSSGAQVYFVGYIGGFREHVHSGSFSSEGLNFSGIGIVF</sequence>
<accession>A0A2C9KFM7</accession>
<protein>
    <submittedName>
        <fullName evidence="1">Uncharacterized protein</fullName>
    </submittedName>
</protein>
<dbReference type="EnsemblMetazoa" id="BGLB018931-RD">
    <property type="protein sequence ID" value="BGLB018931-PD"/>
    <property type="gene ID" value="BGLB018931"/>
</dbReference>
<proteinExistence type="predicted"/>
<dbReference type="AlphaFoldDB" id="A0A2C9KFM7"/>
<dbReference type="EnsemblMetazoa" id="BGLB018931-RB">
    <property type="protein sequence ID" value="BGLB018931-PB"/>
    <property type="gene ID" value="BGLB018931"/>
</dbReference>
<organism evidence="1 3">
    <name type="scientific">Biomphalaria glabrata</name>
    <name type="common">Bloodfluke planorb</name>
    <name type="synonym">Freshwater snail</name>
    <dbReference type="NCBI Taxonomy" id="6526"/>
    <lineage>
        <taxon>Eukaryota</taxon>
        <taxon>Metazoa</taxon>
        <taxon>Spiralia</taxon>
        <taxon>Lophotrochozoa</taxon>
        <taxon>Mollusca</taxon>
        <taxon>Gastropoda</taxon>
        <taxon>Heterobranchia</taxon>
        <taxon>Euthyneura</taxon>
        <taxon>Panpulmonata</taxon>
        <taxon>Hygrophila</taxon>
        <taxon>Lymnaeoidea</taxon>
        <taxon>Planorbidae</taxon>
        <taxon>Biomphalaria</taxon>
    </lineage>
</organism>
<dbReference type="RefSeq" id="XP_013065079.2">
    <property type="nucleotide sequence ID" value="XM_013209625.2"/>
</dbReference>
<dbReference type="EnsemblMetazoa" id="BGLB018931-RA">
    <property type="protein sequence ID" value="BGLB018931-PA"/>
    <property type="gene ID" value="BGLB018931"/>
</dbReference>
<reference evidence="2" key="2">
    <citation type="submission" date="2013-03" db="EMBL/GenBank/DDBJ databases">
        <title>Sequence assembly of the Biomphalaria glabrata genome version 4.3.</title>
        <authorList>
            <person name="Warren W."/>
            <person name="Wilson R.K."/>
            <person name="Hillier L.W."/>
            <person name="Minx P."/>
        </authorList>
    </citation>
    <scope>NUCLEOTIDE SEQUENCE</scope>
    <source>
        <strain evidence="2">BB02</strain>
    </source>
</reference>
<evidence type="ECO:0000313" key="1">
    <source>
        <dbReference type="EnsemblMetazoa" id="BGLB018931-PB"/>
    </source>
</evidence>
<dbReference type="VEuPathDB" id="VectorBase:BGLAX_045545"/>
<dbReference type="RefSeq" id="XP_013065081.2">
    <property type="nucleotide sequence ID" value="XM_013209627.2"/>
</dbReference>
<evidence type="ECO:0000313" key="3">
    <source>
        <dbReference type="Proteomes" id="UP000076420"/>
    </source>
</evidence>
<evidence type="ECO:0000313" key="2">
    <source>
        <dbReference type="EnsemblMetazoa" id="BGLB018931-PC"/>
    </source>
</evidence>
<reference evidence="1" key="3">
    <citation type="submission" date="2020-05" db="UniProtKB">
        <authorList>
            <consortium name="EnsemblMetazoa"/>
        </authorList>
    </citation>
    <scope>IDENTIFICATION</scope>
    <source>
        <strain evidence="1">BB02</strain>
    </source>
</reference>
<dbReference type="OrthoDB" id="6045352at2759"/>
<dbReference type="RefSeq" id="XP_013065078.2">
    <property type="nucleotide sequence ID" value="XM_013209624.2"/>
</dbReference>
<dbReference type="Proteomes" id="UP000076420">
    <property type="component" value="Unassembled WGS sequence"/>
</dbReference>
<dbReference type="KEGG" id="bgt:106053937"/>